<organism evidence="3 4">
    <name type="scientific">Pyxidicoccus parkwayensis</name>
    <dbReference type="NCBI Taxonomy" id="2813578"/>
    <lineage>
        <taxon>Bacteria</taxon>
        <taxon>Pseudomonadati</taxon>
        <taxon>Myxococcota</taxon>
        <taxon>Myxococcia</taxon>
        <taxon>Myxococcales</taxon>
        <taxon>Cystobacterineae</taxon>
        <taxon>Myxococcaceae</taxon>
        <taxon>Pyxidicoccus</taxon>
    </lineage>
</organism>
<dbReference type="PANTHER" id="PTHR32305:SF15">
    <property type="entry name" value="PROTEIN RHSA-RELATED"/>
    <property type="match status" value="1"/>
</dbReference>
<dbReference type="RefSeq" id="WP_206728108.1">
    <property type="nucleotide sequence ID" value="NZ_CP071090.1"/>
</dbReference>
<dbReference type="Proteomes" id="UP000662747">
    <property type="component" value="Chromosome"/>
</dbReference>
<dbReference type="InterPro" id="IPR008969">
    <property type="entry name" value="CarboxyPept-like_regulatory"/>
</dbReference>
<dbReference type="Pfam" id="PF20148">
    <property type="entry name" value="DUF6531"/>
    <property type="match status" value="1"/>
</dbReference>
<evidence type="ECO:0000313" key="4">
    <source>
        <dbReference type="Proteomes" id="UP000662747"/>
    </source>
</evidence>
<proteinExistence type="predicted"/>
<evidence type="ECO:0000259" key="2">
    <source>
        <dbReference type="Pfam" id="PF20148"/>
    </source>
</evidence>
<dbReference type="Gene3D" id="2.60.40.10">
    <property type="entry name" value="Immunoglobulins"/>
    <property type="match status" value="3"/>
</dbReference>
<name>A0ABX7P7Y6_9BACT</name>
<dbReference type="InterPro" id="IPR022385">
    <property type="entry name" value="Rhs_assc_core"/>
</dbReference>
<dbReference type="Gene3D" id="2.180.10.10">
    <property type="entry name" value="RHS repeat-associated core"/>
    <property type="match status" value="4"/>
</dbReference>
<dbReference type="NCBIfam" id="TIGR03696">
    <property type="entry name" value="Rhs_assc_core"/>
    <property type="match status" value="1"/>
</dbReference>
<feature type="compositionally biased region" description="Low complexity" evidence="1">
    <location>
        <begin position="350"/>
        <end position="360"/>
    </location>
</feature>
<evidence type="ECO:0000313" key="3">
    <source>
        <dbReference type="EMBL" id="QSQ26563.1"/>
    </source>
</evidence>
<feature type="compositionally biased region" description="Low complexity" evidence="1">
    <location>
        <begin position="293"/>
        <end position="311"/>
    </location>
</feature>
<protein>
    <recommendedName>
        <fullName evidence="2">DUF6531 domain-containing protein</fullName>
    </recommendedName>
</protein>
<dbReference type="SUPFAM" id="SSF49464">
    <property type="entry name" value="Carboxypeptidase regulatory domain-like"/>
    <property type="match status" value="1"/>
</dbReference>
<evidence type="ECO:0000256" key="1">
    <source>
        <dbReference type="SAM" id="MobiDB-lite"/>
    </source>
</evidence>
<keyword evidence="4" id="KW-1185">Reference proteome</keyword>
<feature type="region of interest" description="Disordered" evidence="1">
    <location>
        <begin position="293"/>
        <end position="381"/>
    </location>
</feature>
<feature type="compositionally biased region" description="Gly residues" evidence="1">
    <location>
        <begin position="312"/>
        <end position="342"/>
    </location>
</feature>
<gene>
    <name evidence="3" type="ORF">JY651_17225</name>
</gene>
<dbReference type="InterPro" id="IPR050708">
    <property type="entry name" value="T6SS_VgrG/RHS"/>
</dbReference>
<feature type="compositionally biased region" description="Gly residues" evidence="1">
    <location>
        <begin position="1593"/>
        <end position="1605"/>
    </location>
</feature>
<dbReference type="PANTHER" id="PTHR32305">
    <property type="match status" value="1"/>
</dbReference>
<accession>A0ABX7P7Y6</accession>
<dbReference type="InterPro" id="IPR013783">
    <property type="entry name" value="Ig-like_fold"/>
</dbReference>
<feature type="region of interest" description="Disordered" evidence="1">
    <location>
        <begin position="1585"/>
        <end position="1605"/>
    </location>
</feature>
<dbReference type="EMBL" id="CP071090">
    <property type="protein sequence ID" value="QSQ26563.1"/>
    <property type="molecule type" value="Genomic_DNA"/>
</dbReference>
<dbReference type="InterPro" id="IPR045351">
    <property type="entry name" value="DUF6531"/>
</dbReference>
<sequence length="4445" mass="479653">MIRQVAWLGVLLGLVWGCGGEPKKSEPSASPSLARAAQSVSGDVTPPVITFSGVAQGAYEKTVPNVSWTVTDQSPTTVEAWLDGVPISTGGNVTTYGGHALVVRATDSMGLTTTATRTFVFDSIAPTVQIHGIEDGKHTNAAAVFLSWTVNDEYLLGTMPLLNGDIFRISEPPTSEGRYELAVTARDRAENATTSTVLFFIDRTPPEFTFMSVADGDVIKNVPVDLDFKADATVPGGGVTPASVVAKLNGADVTLPMSLNTDGDYSLVLTATDPAGNSLNRTIHFVIDATPDAGSADAGTSDAGSADAGSSDAGGGTDAGGGSSDAGSSDAGGGTDAGGGSSDAGPSQVDGGTDAGTGRDAGSEGGPDPVLVVEAPDEGGVYGGTQLVVRGRIEGGTPPMRVTVQGVSMAVNGTEFSGALPLPDGDHTLQFRVTDARGRTDAETRSVAMDSHPPELTLQYPSEVDSVVSEAPYLLRGVVGDPHLVEVLVDGTRVRVIAGAFSALVPLQANARKEVTVTAVDVAGNRTVKKVWLTLRSSAPEVTILDPLPGTESPSNKVTVRARVRSSAPLREVLIGTGVVHSDTDTYVAEVPLEFGDNVIRVTAEDTQIPDGGTQGMMGSASVTVHYRDASQEPLAVTGVAPRAGEQGVEPDSLVSVAFNKPIKTDGVTLADHFKVRANGEVLKGSFSVAPGEQTLSFIARDPLPEGARLMVEVSGLEAKTPPGMSGTFSSDFTVRRPLTRVRGYVVDADYRPLSGVKVTMEEQGLTTITGPDGNWTLFAPHGGERVLRYEGGLTSDGRSFPTVRRRLVVTEEGDTLDAPLALTPVDLASSQAVDSLGDTALRFAGRQPELEVNVPAGGLFFEDGTTRGLVTATEVAPYALPLPVEGRAAPGALWQIGPAGMRLEKAVSSLSLPNRSNLPAHRLVMVLGHDPRRHVLKRVGFAQVSDDGKRLQPLGTLGLTSLEFLGYVPLDEEQHKAIAAALGLSPDAGTSETPEGSGAGMMGLRQRVRPVNASEPLWKQFVSNFVLSEAHAQLGSNLDLAAFNAFDTMMNLAVPGAVMGSVRAPLERQLVMELRAPAVPAVGEPATEKAVTLPYRLELDFRSRFESADPYDVENPETVQVTLTAKGPDGDLSEPDGETGTWQARGEGEAALKPKVDLPPGKTELTLTALSKSTHRVLKLEAELTQDAGGGPQATLKLRTTQNTFNEADDEAVHSPIRFQNLRVTLTGPGSGSAGATGPTGGYGIPVAGLMGGEMGISCTEVPTGPRLVERVGEDGVVHYTPTINQFPVCSESFWLYPGRTTRADILVDVRMLYGNLTFVDRQGEPLEMECSSTAHSAKSERPGEFDTIAVRDVTATEVHFFREDDLEHPIATFAQGKPNEPLCMQGGGTGPHGTYARVRTGPAARIRQMARARCRELEGKLGTPESGGLSPEEQGYYDGNCRDNRTNYLRLNPGERLVVFAVNHATGYAGMNTVTVPTINRIARDSTGACQLDTAAGGPLEVMEFGEKMTLSRCTQAELGIPADVKLFPPELDVRVARRITPEGVQAPAKPSLIRHGGSATTKDDFLQVTTHWRVRQLKEPADAGVPDAGSDGGVDGGANGGGDGGIDERAWCQDAGTLSDGGICEPGMIRDLGTPGEELEVFCSELPPTSPQRLLGRCDQGTPRVVDVPPGVPPLAGRVLQVTGTSIEQPTVMSFPVRPGRHTASVQASLVYQNASGERVAFSSLPRANYYLHVVGHPMYERDRNDDGFLQAEEQNAPPPDFCVPGECKDKDGNVEPNDEPGGGLKGMPQWALGLKNVYRHRESDGTALERYDRAREHEFRVLAMGDTTITAHSGVNGAGLDGGAVLDAGTVLAGPDATATDDDVAYTFLMNDLQEPKAPGRAGTLDGEYRLRLGTDDFGIECPVEFNSTTRQLSGTCDGEYLAEVLSAADVLYFELYLSGNADNVLYRFNFHGISPRTDFVTAGSVDTVEKSLAQPGAAPPSLKRAGLTLAPVTERPISVKAMAHFAIEPEQLTTGVIRVCEGPVCDDKTLLKAARLRYVAGSDASKGRYEVVEYVDQQHARVTKPFIQYDTSGVNGARRFALPLSNDVGRMEDLDSRGRELFLVIQPDATSGPGEKLTFKLGEPVGRYTFVNARAAGQTVVQGVNLAGGHLRMTHEDFSIPHLGEVLQFARTFNNQNNVVTALGTGWSHNYDGFVLEEELGRYTVVLSGQSYDFPSCDTVNPELRTASDCHSDKSHGGTLVVYPEGPEFTTENGHVYRFYEKSVQSGPEDQRRWVLTELSNGTGTDSPKQGWTTLTYEEDSDRVARVTRSPGLVTLVFEYQDFADTASAKLRLLARSENLKRLSAVGVYLSSDVPVHPLRPSASKAIHRVEFEHDSTGNLLRAVRRTGSPHQAWKYEYARLPDDATGYARWRLVNELRSARLQLTSDETPPATGDLPYFDQWVATYSSSGSSKTYEHVQQREVIDGALISGEGPGSFVYTYLSGGERKVKRPDGVNMAFTLTDYGSVTSMKVGDLPEQTTHWRDDGQVSPDQVTLPNQAQLKYDIDPSHRLKSVQLAEKPADSVETPGVHSGTFLTQLSYLGANSQRFGIADQKVTPSQSGTQSVSTRVTSEGRIQGFTVTNSDGTTATDTGNVSYALDGSGVVASAVDALNQQITYAEPNALGLPQRITVTNAQASSKGGLATLTRLVTYDRFGRVESLTEAETGAEENWRYDSVGRVTFHSVKGEPAQVWTYTYTPGDRRLKVEERLNGSVDPVKTVETWEVTAGDDASKGLFVRELTPFGPPEQLRTAVRLSHLHNGRLESTTDAVGVKRVYEYDTSNRLTGVRITEAGTTEGPVGGYEARYLDFEPNGSPRQVVDHNGLLTSMGYDFLGRPVFWDYTGAEVISGERSSEEVQRNLQGDVLYRAFGNNASNHVLDLDPDALGHTRRVRSNLSGGASVASVNTTFEYDVLGRVTRKQDHVMGTDEHYEYFDVLGRLTLYTRKVESGSGQLELREERAYDDAAFAATGRRKMTLTRTIGTGGSATRTEHIEQYEDAAGRLLEEVRLVEGERASWQYTYDARGMVKTVVEPTEGTATETTTFHYDSAGNLYRKDEAGDAENPAPITQYFVDGEGRVIRQTGPHAAEEWQYTYDVYGQLKTKQLVATTGNPVGAKWTYAYKLADKPGADGTVPNSAVEETDPLGYKTYRYYNARKQLLKEVREDKLPVSGGGTSTQNSSQVTTYAYAGDWLQKVTSTEETLGKPGGPSVLTVERTKFDDRGRVLGERETWQRGTDSYEYITETPWTGRTVTMTQRGTVSASPPVTLPAREATLVVNSLGQLVSRTQGGLTDAWSYDAAGTLLKESPAGQPPTAYTYVEGLLTEVAFGSGSSPERTELKYRRDGRLKSVKKPSERMLERFYGPRGLLVKERFGRDGETTETRYAYDSGGNVTKVWKDTSNPTDLWEYKHGPLGELTKVTPPGMQGFEYVYDAARNLKNINRPAGGMPSESFDYDYLGRAARHVRGSSVWVTSWVNGMEQVTSPDNSEGLSGGDTDKVETLLDGRGRSVWVVFSPGASSVAGKDLTRVSYAYDFVDGLVQANEERDSGNVLNTFEYDARNRLTHVLRGKDHSTDTVDDLEYSYVSGSDLLHKRTSGLAVNGPRLEEEFGYDALARINHVLTRSGDDLVTSRAVSWEPGGGALATVTDDDDSLVVDTLVERRCHDGRGWLKAIRTAKTDDDVACNQTPTSLVVGFNYTYDNRGNRLGSEELRPGSPGALVRELTEYGYDKADRLTGVRYPGAAAVLYKLAPDGTRLGERHVASHSGALTESAYDAATGAQKKLVYGFDSAGGLKSLDDLALAAGSQRQLDYFTDGSGRRRSEGRPGNPRTDYVWDAAGRLVEVKLSTPDGEGGTTSTSKAKYRYGFDGLRRSKTVGANTSRYVWGGEELVEEQLGGGATRLQYEQLAGVTVGAGGQRVLHDGLGSAVGRIAANGTPELNRFDAWGGYRDGSGPNGTKPSVGYTGHAWDSDAGLTYAQQRWYDSATGNFLSKDPMGARAYIAEPNGLNPWLYANGNPLSFSDPTGRRAQTDYEQAQFSHMEDYAAARRAQYDSRPEWQQIMYRILGSSEKRDSDVLRANIRSMSAAIERAKDGEKVFAGSSEERRFYDPDGHVLFTLPINPAYITASEARRSKDLANGEALAFTPFATLGYGIASAAGGDQNDIDAAIQLGGTLGEVMLAFENPVAAETAVKFVKNRFNPANYFRRPKKPNPTNDVLLPGLIFGVPFEDWPWEYRPPVEPKNVILRPTDAIFDTHTIAYERAMKRAGLTPENSIFIDTYRFGPDSRIKAQMGDNYVLFRERPVPKNMVYLDAAWKELYDKRSKYGFISEYLKDTPEGLLQYYIVTHTSDLSQPPHVHAGAAPFVYDSKNPFDIRAKGNRYINVNGDHHFFFKAGGPHVGEGGNDE</sequence>
<feature type="domain" description="DUF6531" evidence="2">
    <location>
        <begin position="2149"/>
        <end position="2204"/>
    </location>
</feature>
<reference evidence="3 4" key="1">
    <citation type="submission" date="2021-02" db="EMBL/GenBank/DDBJ databases">
        <title>De Novo genome assembly of isolated myxobacteria.</title>
        <authorList>
            <person name="Stevens D.C."/>
        </authorList>
    </citation>
    <scope>NUCLEOTIDE SEQUENCE [LARGE SCALE GENOMIC DNA]</scope>
    <source>
        <strain evidence="4">SCPEA02</strain>
    </source>
</reference>